<dbReference type="AlphaFoldDB" id="A0A0H3U8N4"/>
<accession>A0A0H3U8N4</accession>
<name>A0A0H3U8N4_9BACT</name>
<evidence type="ECO:0000313" key="1">
    <source>
        <dbReference type="EMBL" id="AIF26901.1"/>
    </source>
</evidence>
<protein>
    <submittedName>
        <fullName evidence="1">Uncharacterized protein</fullName>
    </submittedName>
</protein>
<reference evidence="1" key="1">
    <citation type="submission" date="2013-08" db="EMBL/GenBank/DDBJ databases">
        <title>Comparison of modified E. coli strains.</title>
        <authorList>
            <person name="Juergensen J."/>
            <person name="Bonge A."/>
            <person name="Streit W.R."/>
        </authorList>
    </citation>
    <scope>NUCLEOTIDE SEQUENCE</scope>
</reference>
<organism evidence="1">
    <name type="scientific">uncultured bacterium fosmid pJB148G3</name>
    <dbReference type="NCBI Taxonomy" id="1478052"/>
    <lineage>
        <taxon>Bacteria</taxon>
        <taxon>environmental samples</taxon>
    </lineage>
</organism>
<sequence>MRKYREHSAVCIHGQTVLLPEEYACCLRQGTQYEIRHNALRNPCVKTAVFALLYDKLLLLGQHTVAMRVFFRFLRFDKYADFLQFPAEYALHAVGIELAVFRYRIAEWGIRLHKVQTGQFPHGRWVKFAVTEDTGRVQEQNARAACTQFFNRLAHFGAWVGQIREDIQLVLFPMESAVEQILRRVHVHLCADTSQFPQLRFRLVVQYAPLCLMRRASLIQHVRNLRIRRNRLGIQSFLRSADVQ</sequence>
<proteinExistence type="predicted"/>
<dbReference type="EMBL" id="KF540250">
    <property type="protein sequence ID" value="AIF26901.1"/>
    <property type="molecule type" value="Genomic_DNA"/>
</dbReference>